<keyword evidence="3" id="KW-1185">Reference proteome</keyword>
<evidence type="ECO:0000313" key="2">
    <source>
        <dbReference type="EMBL" id="TQB76843.1"/>
    </source>
</evidence>
<feature type="binding site" evidence="1">
    <location>
        <position position="369"/>
    </location>
    <ligand>
        <name>Zn(2+)</name>
        <dbReference type="ChEBI" id="CHEBI:29105"/>
    </ligand>
</feature>
<keyword evidence="1" id="KW-0862">Zinc</keyword>
<dbReference type="Pfam" id="PF05147">
    <property type="entry name" value="LANC_like"/>
    <property type="match status" value="1"/>
</dbReference>
<comment type="caution">
    <text evidence="2">The sequence shown here is derived from an EMBL/GenBank/DDBJ whole genome shotgun (WGS) entry which is preliminary data.</text>
</comment>
<dbReference type="InterPro" id="IPR007822">
    <property type="entry name" value="LANC-like"/>
</dbReference>
<gene>
    <name evidence="2" type="ORF">MPDQ_006620</name>
</gene>
<sequence length="524" mass="57690">MSYKHPQYYENDLQPVQIDRETLLEALGQFRSATLRGVDLIQAGSPPFGEWDHGGMFSGIPGIALAFLRLARQTASLTEENGSPLPDFLNLAKQRIPPRGPDVPMHAAMLSPVGSSSCLTAVVLRILAVTEGDANGTVSKDDITCLEKAVGLALASPRMVSHRGKTMGCDEVLYGRAGLLWALVNLRAHMFDQATTDALVPIFESVPKLVDVLINSGRQGSEVYIKEYGEQTALPLMWEWMEGRFGLGAVHGITGILTVLLACRNDELDDGVSRNYLPWIADTITGISRLCIANKGHLPISIPQLASSRPSPLVQICHGSPAILVLLACAKRDNHLSFYFWRPEWDEAIRLATERVWEQGLLSKGGCLCHGIAGNAWPLLLLHDCFEYNKELSQRAKRNYRERSHTTDVARAADSLTGDYFLSRALAFLLHARETPPYSRPPNSSLKDYRMPDSPYSLFEGLAGTVCAWTEACAVIQTRLRKMELEEERAGSRTSPENDEVFEKLSLLQLGFPGLGGYGPNGLF</sequence>
<dbReference type="Gene3D" id="1.50.10.10">
    <property type="match status" value="1"/>
</dbReference>
<feature type="binding site" evidence="1">
    <location>
        <position position="370"/>
    </location>
    <ligand>
        <name>Zn(2+)</name>
        <dbReference type="ChEBI" id="CHEBI:29105"/>
    </ligand>
</feature>
<proteinExistence type="predicted"/>
<evidence type="ECO:0000313" key="3">
    <source>
        <dbReference type="Proteomes" id="UP000319663"/>
    </source>
</evidence>
<dbReference type="InterPro" id="IPR012341">
    <property type="entry name" value="6hp_glycosidase-like_sf"/>
</dbReference>
<dbReference type="PRINTS" id="PR01950">
    <property type="entry name" value="LANCSUPER"/>
</dbReference>
<dbReference type="EMBL" id="VIFY01000006">
    <property type="protein sequence ID" value="TQB76843.1"/>
    <property type="molecule type" value="Genomic_DNA"/>
</dbReference>
<dbReference type="OrthoDB" id="10257263at2759"/>
<dbReference type="GO" id="GO:0005975">
    <property type="term" value="P:carbohydrate metabolic process"/>
    <property type="evidence" value="ECO:0007669"/>
    <property type="project" value="InterPro"/>
</dbReference>
<dbReference type="AlphaFoldDB" id="A0A507R2C7"/>
<protein>
    <recommendedName>
        <fullName evidence="4">LanC-like protein 2</fullName>
    </recommendedName>
</protein>
<dbReference type="PANTHER" id="PTHR12736:SF7">
    <property type="entry name" value="LANC-LIKE PROTEIN 3"/>
    <property type="match status" value="1"/>
</dbReference>
<reference evidence="2 3" key="1">
    <citation type="submission" date="2019-06" db="EMBL/GenBank/DDBJ databases">
        <title>Wine fermentation using esterase from Monascus purpureus.</title>
        <authorList>
            <person name="Geng C."/>
            <person name="Zhang Y."/>
        </authorList>
    </citation>
    <scope>NUCLEOTIDE SEQUENCE [LARGE SCALE GENOMIC DNA]</scope>
    <source>
        <strain evidence="2">HQ1</strain>
    </source>
</reference>
<accession>A0A507R2C7</accession>
<dbReference type="Proteomes" id="UP000319663">
    <property type="component" value="Unassembled WGS sequence"/>
</dbReference>
<keyword evidence="1" id="KW-0479">Metal-binding</keyword>
<evidence type="ECO:0000256" key="1">
    <source>
        <dbReference type="PIRSR" id="PIRSR607822-1"/>
    </source>
</evidence>
<dbReference type="SMART" id="SM01260">
    <property type="entry name" value="LANC_like"/>
    <property type="match status" value="1"/>
</dbReference>
<dbReference type="GO" id="GO:0031179">
    <property type="term" value="P:peptide modification"/>
    <property type="evidence" value="ECO:0007669"/>
    <property type="project" value="InterPro"/>
</dbReference>
<dbReference type="SUPFAM" id="SSF158745">
    <property type="entry name" value="LanC-like"/>
    <property type="match status" value="1"/>
</dbReference>
<dbReference type="GO" id="GO:0005886">
    <property type="term" value="C:plasma membrane"/>
    <property type="evidence" value="ECO:0007669"/>
    <property type="project" value="TreeGrafter"/>
</dbReference>
<organism evidence="2 3">
    <name type="scientific">Monascus purpureus</name>
    <name type="common">Red mold</name>
    <name type="synonym">Monascus anka</name>
    <dbReference type="NCBI Taxonomy" id="5098"/>
    <lineage>
        <taxon>Eukaryota</taxon>
        <taxon>Fungi</taxon>
        <taxon>Dikarya</taxon>
        <taxon>Ascomycota</taxon>
        <taxon>Pezizomycotina</taxon>
        <taxon>Eurotiomycetes</taxon>
        <taxon>Eurotiomycetidae</taxon>
        <taxon>Eurotiales</taxon>
        <taxon>Aspergillaceae</taxon>
        <taxon>Monascus</taxon>
    </lineage>
</organism>
<dbReference type="GO" id="GO:0046872">
    <property type="term" value="F:metal ion binding"/>
    <property type="evidence" value="ECO:0007669"/>
    <property type="project" value="UniProtKB-KW"/>
</dbReference>
<name>A0A507R2C7_MONPU</name>
<dbReference type="CDD" id="cd04794">
    <property type="entry name" value="euk_LANCL"/>
    <property type="match status" value="1"/>
</dbReference>
<evidence type="ECO:0008006" key="4">
    <source>
        <dbReference type="Google" id="ProtNLM"/>
    </source>
</evidence>
<dbReference type="PANTHER" id="PTHR12736">
    <property type="entry name" value="LANC-LIKE PROTEIN"/>
    <property type="match status" value="1"/>
</dbReference>
<feature type="binding site" evidence="1">
    <location>
        <position position="317"/>
    </location>
    <ligand>
        <name>Zn(2+)</name>
        <dbReference type="ChEBI" id="CHEBI:29105"/>
    </ligand>
</feature>